<feature type="compositionally biased region" description="Pro residues" evidence="7">
    <location>
        <begin position="722"/>
        <end position="736"/>
    </location>
</feature>
<dbReference type="InterPro" id="IPR043504">
    <property type="entry name" value="Peptidase_S1_PA_chymotrypsin"/>
</dbReference>
<dbReference type="InterPro" id="IPR008256">
    <property type="entry name" value="Peptidase_S1B"/>
</dbReference>
<organism evidence="8 9">
    <name type="scientific">Aureobasidium pullulans</name>
    <name type="common">Black yeast</name>
    <name type="synonym">Pullularia pullulans</name>
    <dbReference type="NCBI Taxonomy" id="5580"/>
    <lineage>
        <taxon>Eukaryota</taxon>
        <taxon>Fungi</taxon>
        <taxon>Dikarya</taxon>
        <taxon>Ascomycota</taxon>
        <taxon>Pezizomycotina</taxon>
        <taxon>Dothideomycetes</taxon>
        <taxon>Dothideomycetidae</taxon>
        <taxon>Dothideales</taxon>
        <taxon>Saccotheciaceae</taxon>
        <taxon>Aureobasidium</taxon>
    </lineage>
</organism>
<sequence>MPLLNEITNGSNSGYPNKPMAQAAAWTLRIPSNKPVSPESAIIADHGGHDGPDGTESIFYPDERDLVEMQDILDGGRYRYTTQAIVKIQSCFEDPATKEQVWMMGTGWLIRPDLLVTAGHVVFDYSLGYRATVQIKCYIGYNGRDSVKGPTCQPRYGQRVITTGEWSKEPNRAKDVAFIQVARPFEGNLNLFSYVDTPVSDQTKLNIVGYPGDKSLGDENGAQMYELSKTTDYNLKDDDLHMIHYRISTYGGQSGAPILRRKNGTTVSIGTHCYGGGGNNSNSGNSIGGQWGNPYSSFVGLFSNISAFGVPGNIKYIDLQSTSGNGGSNPSGEEGFLDVLKTVAKVGASVLPMAGGVFGPIGGAVGTAAGAILGAVSEAALMGPESAMSEGTLMRSGVAERAMLAEASLQAVLSLPGTPESQQVIQHMSTIWNNAPSNVDLLAKALAPQISATALSLAVNQLPRSPTSPGQEAFMGRRSLNFSAGSSESSIIARSPFEEGLFAPTKPVAGEEGVFDWLGDALKGAVAVATPLVSQAAKAAITNFGPKLVDKVLGSVGGGSESLPVQVGLSKEAEVKLLLKRALMADTALQALRALPKEKLDALLATADSQGQTEGIFDSIKNVVQKYGPTVLNLAKDAVKTYAPVIVKVVTDKLTEDVPMSPLPVPIIGGQGGLRKARSIYDIISDPSVSQPLSEYSKQAIGQEQDALMSSGRPRSGYQNPDAPPLMTQPPPDFPA</sequence>
<evidence type="ECO:0000256" key="4">
    <source>
        <dbReference type="ARBA" id="ARBA00022801"/>
    </source>
</evidence>
<evidence type="ECO:0000256" key="7">
    <source>
        <dbReference type="SAM" id="MobiDB-lite"/>
    </source>
</evidence>
<accession>A0ABR0TFA8</accession>
<keyword evidence="9" id="KW-1185">Reference proteome</keyword>
<dbReference type="EC" id="3.4.21.-" evidence="6"/>
<dbReference type="PANTHER" id="PTHR15462:SF8">
    <property type="entry name" value="SERINE PROTEASE"/>
    <property type="match status" value="1"/>
</dbReference>
<keyword evidence="3" id="KW-0732">Signal</keyword>
<dbReference type="SUPFAM" id="SSF50494">
    <property type="entry name" value="Trypsin-like serine proteases"/>
    <property type="match status" value="1"/>
</dbReference>
<dbReference type="Gene3D" id="2.40.10.10">
    <property type="entry name" value="Trypsin-like serine proteases"/>
    <property type="match status" value="2"/>
</dbReference>
<evidence type="ECO:0000256" key="3">
    <source>
        <dbReference type="ARBA" id="ARBA00022729"/>
    </source>
</evidence>
<dbReference type="InterPro" id="IPR050966">
    <property type="entry name" value="Glutamyl_endopeptidase"/>
</dbReference>
<dbReference type="PRINTS" id="PR00839">
    <property type="entry name" value="V8PROTEASE"/>
</dbReference>
<dbReference type="Proteomes" id="UP001341245">
    <property type="component" value="Unassembled WGS sequence"/>
</dbReference>
<protein>
    <recommendedName>
        <fullName evidence="6">Serine protease</fullName>
        <ecNumber evidence="6">3.4.21.-</ecNumber>
    </recommendedName>
</protein>
<evidence type="ECO:0000256" key="1">
    <source>
        <dbReference type="ARBA" id="ARBA00008764"/>
    </source>
</evidence>
<keyword evidence="5 6" id="KW-0720">Serine protease</keyword>
<dbReference type="EMBL" id="JASGXD010000010">
    <property type="protein sequence ID" value="KAK6003121.1"/>
    <property type="molecule type" value="Genomic_DNA"/>
</dbReference>
<feature type="compositionally biased region" description="Polar residues" evidence="7">
    <location>
        <begin position="691"/>
        <end position="702"/>
    </location>
</feature>
<feature type="region of interest" description="Disordered" evidence="7">
    <location>
        <begin position="691"/>
        <end position="736"/>
    </location>
</feature>
<evidence type="ECO:0000256" key="6">
    <source>
        <dbReference type="RuleBase" id="RU004296"/>
    </source>
</evidence>
<comment type="caution">
    <text evidence="8">The sequence shown here is derived from an EMBL/GenBank/DDBJ whole genome shotgun (WGS) entry which is preliminary data.</text>
</comment>
<gene>
    <name evidence="8" type="ORF">QM012_000966</name>
</gene>
<comment type="similarity">
    <text evidence="1 6">Belongs to the peptidase S1B family.</text>
</comment>
<dbReference type="InterPro" id="IPR009003">
    <property type="entry name" value="Peptidase_S1_PA"/>
</dbReference>
<evidence type="ECO:0000313" key="8">
    <source>
        <dbReference type="EMBL" id="KAK6003121.1"/>
    </source>
</evidence>
<keyword evidence="2 6" id="KW-0645">Protease</keyword>
<dbReference type="Pfam" id="PF13365">
    <property type="entry name" value="Trypsin_2"/>
    <property type="match status" value="1"/>
</dbReference>
<keyword evidence="4 6" id="KW-0378">Hydrolase</keyword>
<name>A0ABR0TFA8_AURPU</name>
<evidence type="ECO:0000256" key="2">
    <source>
        <dbReference type="ARBA" id="ARBA00022670"/>
    </source>
</evidence>
<evidence type="ECO:0000256" key="5">
    <source>
        <dbReference type="ARBA" id="ARBA00022825"/>
    </source>
</evidence>
<proteinExistence type="inferred from homology"/>
<dbReference type="PANTHER" id="PTHR15462">
    <property type="entry name" value="SERINE PROTEASE"/>
    <property type="match status" value="1"/>
</dbReference>
<evidence type="ECO:0000313" key="9">
    <source>
        <dbReference type="Proteomes" id="UP001341245"/>
    </source>
</evidence>
<reference evidence="8 9" key="1">
    <citation type="submission" date="2023-11" db="EMBL/GenBank/DDBJ databases">
        <title>Draft genome sequence and annotation of the polyextremotolerant black yeast-like fungus Aureobasidium pullulans NRRL 62042.</title>
        <authorList>
            <person name="Dielentheis-Frenken M.R.E."/>
            <person name="Wibberg D."/>
            <person name="Blank L.M."/>
            <person name="Tiso T."/>
        </authorList>
    </citation>
    <scope>NUCLEOTIDE SEQUENCE [LARGE SCALE GENOMIC DNA]</scope>
    <source>
        <strain evidence="8 9">NRRL 62042</strain>
    </source>
</reference>